<feature type="compositionally biased region" description="Polar residues" evidence="1">
    <location>
        <begin position="75"/>
        <end position="91"/>
    </location>
</feature>
<dbReference type="RefSeq" id="XP_069204028.1">
    <property type="nucleotide sequence ID" value="XM_069340562.1"/>
</dbReference>
<dbReference type="Proteomes" id="UP001562354">
    <property type="component" value="Unassembled WGS sequence"/>
</dbReference>
<evidence type="ECO:0000313" key="3">
    <source>
        <dbReference type="Proteomes" id="UP001562354"/>
    </source>
</evidence>
<evidence type="ECO:0000256" key="1">
    <source>
        <dbReference type="SAM" id="MobiDB-lite"/>
    </source>
</evidence>
<comment type="caution">
    <text evidence="2">The sequence shown here is derived from an EMBL/GenBank/DDBJ whole genome shotgun (WGS) entry which is preliminary data.</text>
</comment>
<accession>A0ABR3PNR7</accession>
<keyword evidence="3" id="KW-1185">Reference proteome</keyword>
<name>A0ABR3PNR7_9PEZI</name>
<feature type="compositionally biased region" description="Low complexity" evidence="1">
    <location>
        <begin position="112"/>
        <end position="124"/>
    </location>
</feature>
<dbReference type="GeneID" id="95975079"/>
<dbReference type="EMBL" id="JBFMKM010000003">
    <property type="protein sequence ID" value="KAL1311179.1"/>
    <property type="molecule type" value="Genomic_DNA"/>
</dbReference>
<evidence type="ECO:0000313" key="2">
    <source>
        <dbReference type="EMBL" id="KAL1311179.1"/>
    </source>
</evidence>
<sequence>MPYQNTLPAHSADKTCYFSLPTQNHNNSNETPLFTPSKPADEYSAHHFTPTQASALLERYHDPWTFTMSAPGSMQLPTRSVLSPTTNQSRPRPQLRPLQNMLHVDDCDDDSSSSNDSTSTASMSLPNCAARCSRCQRTLSIDASAGSVSYGLNLYYCARCAGMVGYGR</sequence>
<gene>
    <name evidence="2" type="ORF">AAFC00_001376</name>
</gene>
<feature type="region of interest" description="Disordered" evidence="1">
    <location>
        <begin position="75"/>
        <end position="124"/>
    </location>
</feature>
<reference evidence="2 3" key="1">
    <citation type="submission" date="2024-07" db="EMBL/GenBank/DDBJ databases">
        <title>Draft sequence of the Neodothiora populina.</title>
        <authorList>
            <person name="Drown D.D."/>
            <person name="Schuette U.S."/>
            <person name="Buechlein A.B."/>
            <person name="Rusch D.R."/>
            <person name="Winton L.W."/>
            <person name="Adams G.A."/>
        </authorList>
    </citation>
    <scope>NUCLEOTIDE SEQUENCE [LARGE SCALE GENOMIC DNA]</scope>
    <source>
        <strain evidence="2 3">CPC 39397</strain>
    </source>
</reference>
<organism evidence="2 3">
    <name type="scientific">Neodothiora populina</name>
    <dbReference type="NCBI Taxonomy" id="2781224"/>
    <lineage>
        <taxon>Eukaryota</taxon>
        <taxon>Fungi</taxon>
        <taxon>Dikarya</taxon>
        <taxon>Ascomycota</taxon>
        <taxon>Pezizomycotina</taxon>
        <taxon>Dothideomycetes</taxon>
        <taxon>Dothideomycetidae</taxon>
        <taxon>Dothideales</taxon>
        <taxon>Dothioraceae</taxon>
        <taxon>Neodothiora</taxon>
    </lineage>
</organism>
<protein>
    <submittedName>
        <fullName evidence="2">Uncharacterized protein</fullName>
    </submittedName>
</protein>
<proteinExistence type="predicted"/>